<sequence>MNNRKLDDHERRSNGANIDMIVTHEPSNLEIAILEVSGPPAVPSHKHYLDDRQKLAVNLKKNVQKDPGNVFQR</sequence>
<evidence type="ECO:0000313" key="1">
    <source>
        <dbReference type="EMBL" id="ORX60639.1"/>
    </source>
</evidence>
<protein>
    <submittedName>
        <fullName evidence="1">Uncharacterized protein</fullName>
    </submittedName>
</protein>
<evidence type="ECO:0000313" key="2">
    <source>
        <dbReference type="Proteomes" id="UP000242146"/>
    </source>
</evidence>
<organism evidence="1 2">
    <name type="scientific">Hesseltinella vesiculosa</name>
    <dbReference type="NCBI Taxonomy" id="101127"/>
    <lineage>
        <taxon>Eukaryota</taxon>
        <taxon>Fungi</taxon>
        <taxon>Fungi incertae sedis</taxon>
        <taxon>Mucoromycota</taxon>
        <taxon>Mucoromycotina</taxon>
        <taxon>Mucoromycetes</taxon>
        <taxon>Mucorales</taxon>
        <taxon>Cunninghamellaceae</taxon>
        <taxon>Hesseltinella</taxon>
    </lineage>
</organism>
<gene>
    <name evidence="1" type="ORF">DM01DRAFT_1332768</name>
</gene>
<dbReference type="AlphaFoldDB" id="A0A1X2GT98"/>
<reference evidence="1 2" key="1">
    <citation type="submission" date="2016-07" db="EMBL/GenBank/DDBJ databases">
        <title>Pervasive Adenine N6-methylation of Active Genes in Fungi.</title>
        <authorList>
            <consortium name="DOE Joint Genome Institute"/>
            <person name="Mondo S.J."/>
            <person name="Dannebaum R.O."/>
            <person name="Kuo R.C."/>
            <person name="Labutti K."/>
            <person name="Haridas S."/>
            <person name="Kuo A."/>
            <person name="Salamov A."/>
            <person name="Ahrendt S.R."/>
            <person name="Lipzen A."/>
            <person name="Sullivan W."/>
            <person name="Andreopoulos W.B."/>
            <person name="Clum A."/>
            <person name="Lindquist E."/>
            <person name="Daum C."/>
            <person name="Ramamoorthy G.K."/>
            <person name="Gryganskyi A."/>
            <person name="Culley D."/>
            <person name="Magnuson J.K."/>
            <person name="James T.Y."/>
            <person name="O'Malley M.A."/>
            <person name="Stajich J.E."/>
            <person name="Spatafora J.W."/>
            <person name="Visel A."/>
            <person name="Grigoriev I.V."/>
        </authorList>
    </citation>
    <scope>NUCLEOTIDE SEQUENCE [LARGE SCALE GENOMIC DNA]</scope>
    <source>
        <strain evidence="1 2">NRRL 3301</strain>
    </source>
</reference>
<dbReference type="EMBL" id="MCGT01000004">
    <property type="protein sequence ID" value="ORX60639.1"/>
    <property type="molecule type" value="Genomic_DNA"/>
</dbReference>
<comment type="caution">
    <text evidence="1">The sequence shown here is derived from an EMBL/GenBank/DDBJ whole genome shotgun (WGS) entry which is preliminary data.</text>
</comment>
<name>A0A1X2GT98_9FUNG</name>
<keyword evidence="2" id="KW-1185">Reference proteome</keyword>
<dbReference type="Proteomes" id="UP000242146">
    <property type="component" value="Unassembled WGS sequence"/>
</dbReference>
<dbReference type="OrthoDB" id="2443197at2759"/>
<accession>A0A1X2GT98</accession>
<proteinExistence type="predicted"/>